<dbReference type="EMBL" id="CP012710">
    <property type="protein sequence ID" value="ALF60950.1"/>
    <property type="molecule type" value="Genomic_DNA"/>
</dbReference>
<dbReference type="GO" id="GO:0003677">
    <property type="term" value="F:DNA binding"/>
    <property type="evidence" value="ECO:0007669"/>
    <property type="project" value="InterPro"/>
</dbReference>
<keyword evidence="9" id="KW-0614">Plasmid</keyword>
<dbReference type="InterPro" id="IPR002941">
    <property type="entry name" value="DNA_methylase_N4/N6"/>
</dbReference>
<evidence type="ECO:0000313" key="10">
    <source>
        <dbReference type="Proteomes" id="UP000059847"/>
    </source>
</evidence>
<evidence type="ECO:0000313" key="9">
    <source>
        <dbReference type="EMBL" id="ALF60950.1"/>
    </source>
</evidence>
<dbReference type="EMBL" id="CP012710">
    <property type="protein sequence ID" value="ALF60948.1"/>
    <property type="molecule type" value="Genomic_DNA"/>
</dbReference>
<dbReference type="PRINTS" id="PR00508">
    <property type="entry name" value="S21N4MTFRASE"/>
</dbReference>
<dbReference type="AlphaFoldDB" id="A0A0M5TIU6"/>
<evidence type="ECO:0000256" key="6">
    <source>
        <dbReference type="ARBA" id="ARBA00047942"/>
    </source>
</evidence>
<comment type="similarity">
    <text evidence="1">Belongs to the N(4)/N(6)-methyltransferase family.</text>
</comment>
<dbReference type="InterPro" id="IPR029063">
    <property type="entry name" value="SAM-dependent_MTases_sf"/>
</dbReference>
<feature type="domain" description="DNA methylase N-4/N-6" evidence="7">
    <location>
        <begin position="61"/>
        <end position="361"/>
    </location>
</feature>
<proteinExistence type="inferred from homology"/>
<keyword evidence="3 9" id="KW-0489">Methyltransferase</keyword>
<organism evidence="9 10">
    <name type="scientific">Psychrobacter urativorans</name>
    <dbReference type="NCBI Taxonomy" id="45610"/>
    <lineage>
        <taxon>Bacteria</taxon>
        <taxon>Pseudomonadati</taxon>
        <taxon>Pseudomonadota</taxon>
        <taxon>Gammaproteobacteria</taxon>
        <taxon>Moraxellales</taxon>
        <taxon>Moraxellaceae</taxon>
        <taxon>Psychrobacter</taxon>
    </lineage>
</organism>
<dbReference type="Proteomes" id="UP000059847">
    <property type="component" value="Plasmid 4"/>
</dbReference>
<evidence type="ECO:0000256" key="5">
    <source>
        <dbReference type="ARBA" id="ARBA00022691"/>
    </source>
</evidence>
<dbReference type="SUPFAM" id="SSF53335">
    <property type="entry name" value="S-adenosyl-L-methionine-dependent methyltransferases"/>
    <property type="match status" value="1"/>
</dbReference>
<reference evidence="9 10" key="1">
    <citation type="submission" date="2015-09" db="EMBL/GenBank/DDBJ databases">
        <title>Complete genome of Psychrobacter urativorans R10.10B.</title>
        <authorList>
            <person name="See-Too W.S."/>
            <person name="Chan K.G."/>
        </authorList>
    </citation>
    <scope>NUCLEOTIDE SEQUENCE [LARGE SCALE GENOMIC DNA]</scope>
    <source>
        <strain evidence="9 10">R10.10B</strain>
        <plasmid evidence="9 10">4</plasmid>
    </source>
</reference>
<dbReference type="GO" id="GO:0008170">
    <property type="term" value="F:N-methyltransferase activity"/>
    <property type="evidence" value="ECO:0007669"/>
    <property type="project" value="InterPro"/>
</dbReference>
<evidence type="ECO:0000313" key="8">
    <source>
        <dbReference type="EMBL" id="ALF60948.1"/>
    </source>
</evidence>
<dbReference type="EC" id="2.1.1.72" evidence="2"/>
<dbReference type="KEGG" id="pur:AOC03_12215"/>
<evidence type="ECO:0000256" key="1">
    <source>
        <dbReference type="ARBA" id="ARBA00006594"/>
    </source>
</evidence>
<keyword evidence="10" id="KW-1185">Reference proteome</keyword>
<dbReference type="InterPro" id="IPR001091">
    <property type="entry name" value="RM_Methyltransferase"/>
</dbReference>
<accession>A0A0M5TIU6</accession>
<evidence type="ECO:0000256" key="2">
    <source>
        <dbReference type="ARBA" id="ARBA00011900"/>
    </source>
</evidence>
<dbReference type="Gene3D" id="3.40.50.150">
    <property type="entry name" value="Vaccinia Virus protein VP39"/>
    <property type="match status" value="1"/>
</dbReference>
<protein>
    <recommendedName>
        <fullName evidence="2">site-specific DNA-methyltransferase (adenine-specific)</fullName>
        <ecNumber evidence="2">2.1.1.72</ecNumber>
    </recommendedName>
</protein>
<dbReference type="InterPro" id="IPR002295">
    <property type="entry name" value="N4/N6-MTase_EcoPI_Mod-like"/>
</dbReference>
<keyword evidence="5" id="KW-0949">S-adenosyl-L-methionine</keyword>
<geneLocation type="plasmid" evidence="9 10">
    <name>4</name>
</geneLocation>
<dbReference type="GO" id="GO:0009007">
    <property type="term" value="F:site-specific DNA-methyltransferase (adenine-specific) activity"/>
    <property type="evidence" value="ECO:0007669"/>
    <property type="project" value="UniProtKB-EC"/>
</dbReference>
<evidence type="ECO:0000256" key="4">
    <source>
        <dbReference type="ARBA" id="ARBA00022679"/>
    </source>
</evidence>
<dbReference type="OrthoDB" id="9816043at2"/>
<keyword evidence="4" id="KW-0808">Transferase</keyword>
<dbReference type="REBASE" id="128144">
    <property type="entry name" value="M.Pur10BORF12215P"/>
</dbReference>
<comment type="catalytic activity">
    <reaction evidence="6">
        <text>a 2'-deoxyadenosine in DNA + S-adenosyl-L-methionine = an N(6)-methyl-2'-deoxyadenosine in DNA + S-adenosyl-L-homocysteine + H(+)</text>
        <dbReference type="Rhea" id="RHEA:15197"/>
        <dbReference type="Rhea" id="RHEA-COMP:12418"/>
        <dbReference type="Rhea" id="RHEA-COMP:12419"/>
        <dbReference type="ChEBI" id="CHEBI:15378"/>
        <dbReference type="ChEBI" id="CHEBI:57856"/>
        <dbReference type="ChEBI" id="CHEBI:59789"/>
        <dbReference type="ChEBI" id="CHEBI:90615"/>
        <dbReference type="ChEBI" id="CHEBI:90616"/>
        <dbReference type="EC" id="2.1.1.72"/>
    </reaction>
</comment>
<evidence type="ECO:0000256" key="3">
    <source>
        <dbReference type="ARBA" id="ARBA00022603"/>
    </source>
</evidence>
<dbReference type="KEGG" id="pur:AOC03_12245"/>
<sequence length="515" mass="58902">MPILNWLNKEEAVTTARDCPYRLLEQVPALSYGETYTDNMLIQGDNLEALKALIPTHAGRVKCIFIDPPYNTKSAFEHYDDNLEHSKWLSMMYPRLELLHKLLAEDGSIWITLNDNEAHYFKVMMDEIFGRSNFVANFIWQKKFSPQNDAKYVSDMHDHMFCYAKHKSDFKIKKWVDINKKDRAKNLDNDSRGDWNSVDYTCNKNKVERPNLYYGIIQPNTGETIYPKETAVWRYSQETHNSNVENDLVYWGKTGKNKVPRFKKFKSEEKQEDEGSVPISILFHTEVGNTQEAKKECILFNARDPFSTPKPERLLQRVIHLSSNEGDIVLDSFLGSATTAAVAQKMNRKFIGVELGEQAVTHCQPRLRQVVDGEKGGVSKAVDWKGGGGFEFYRLGEIIFNETGSLNKDISFHSLAAHIWYGETKTSLKQQVKSPLLGVYNDVAYYLLYNGILGDKRPDGGNVLTSKVLAMLPKHPLEPKNGKKVIYGETSRMGTARLKSENIIFKQIPYDVKGK</sequence>
<name>A0A0M5TIU6_9GAMM</name>
<gene>
    <name evidence="8" type="ORF">AOC03_12215</name>
    <name evidence="9" type="ORF">AOC03_12245</name>
</gene>
<dbReference type="Pfam" id="PF01555">
    <property type="entry name" value="N6_N4_Mtase"/>
    <property type="match status" value="1"/>
</dbReference>
<dbReference type="GO" id="GO:0032259">
    <property type="term" value="P:methylation"/>
    <property type="evidence" value="ECO:0007669"/>
    <property type="project" value="UniProtKB-KW"/>
</dbReference>
<dbReference type="PIRSF" id="PIRSF015855">
    <property type="entry name" value="TypeIII_Mtase_mKpnI"/>
    <property type="match status" value="1"/>
</dbReference>
<dbReference type="REBASE" id="128146">
    <property type="entry name" value="M.Pur10BORF12245P"/>
</dbReference>
<evidence type="ECO:0000259" key="7">
    <source>
        <dbReference type="Pfam" id="PF01555"/>
    </source>
</evidence>